<dbReference type="EMBL" id="FNEJ01000006">
    <property type="protein sequence ID" value="SDI53738.1"/>
    <property type="molecule type" value="Genomic_DNA"/>
</dbReference>
<name>A0A1G8LDD7_9RHOB</name>
<keyword evidence="2" id="KW-1185">Reference proteome</keyword>
<evidence type="ECO:0008006" key="3">
    <source>
        <dbReference type="Google" id="ProtNLM"/>
    </source>
</evidence>
<reference evidence="1 2" key="1">
    <citation type="submission" date="2016-10" db="EMBL/GenBank/DDBJ databases">
        <authorList>
            <person name="de Groot N.N."/>
        </authorList>
    </citation>
    <scope>NUCLEOTIDE SEQUENCE [LARGE SCALE GENOMIC DNA]</scope>
    <source>
        <strain evidence="1 2">DSM 26424</strain>
    </source>
</reference>
<dbReference type="OrthoDB" id="7851643at2"/>
<dbReference type="STRING" id="555512.SAMN04487993_100699"/>
<dbReference type="InterPro" id="IPR029044">
    <property type="entry name" value="Nucleotide-diphossugar_trans"/>
</dbReference>
<dbReference type="AlphaFoldDB" id="A0A1G8LDD7"/>
<proteinExistence type="predicted"/>
<protein>
    <recommendedName>
        <fullName evidence="3">Glycosyltransferase like family protein</fullName>
    </recommendedName>
</protein>
<organism evidence="1 2">
    <name type="scientific">Salipiger marinus</name>
    <dbReference type="NCBI Taxonomy" id="555512"/>
    <lineage>
        <taxon>Bacteria</taxon>
        <taxon>Pseudomonadati</taxon>
        <taxon>Pseudomonadota</taxon>
        <taxon>Alphaproteobacteria</taxon>
        <taxon>Rhodobacterales</taxon>
        <taxon>Roseobacteraceae</taxon>
        <taxon>Salipiger</taxon>
    </lineage>
</organism>
<accession>A0A1G8LDD7</accession>
<evidence type="ECO:0000313" key="2">
    <source>
        <dbReference type="Proteomes" id="UP000199093"/>
    </source>
</evidence>
<dbReference type="RefSeq" id="WP_089845844.1">
    <property type="nucleotide sequence ID" value="NZ_FNEJ01000006.1"/>
</dbReference>
<dbReference type="Proteomes" id="UP000199093">
    <property type="component" value="Unassembled WGS sequence"/>
</dbReference>
<sequence length="284" mass="32169">MSSGCPLAGLPARAVSGAAPEAPLRFSFLSLVTRPDQYAAMVSSFVARGFTPDVAEFLYVDNRDGNQFDAYSGLNRLLQEARGSYLICLHQDVLALQDDRHVLEARLAELDAAAPRWAIAANAGRRDGRYIIRISDRWRLNQARGPFPAEVDVVDENFILLRRDRLVAPSCDLTGFHLYGLDLVQQAQARGLTAHVIDFHVEHQGEAVVDQRYFDCLDDYEAKAARQMRTRKVPTLAEDVWLDGTRLRLSHHLLRLRRRINYLRRQARYARRPRANATLSAKES</sequence>
<gene>
    <name evidence="1" type="ORF">SAMN04487993_100699</name>
</gene>
<dbReference type="Gene3D" id="3.90.550.10">
    <property type="entry name" value="Spore Coat Polysaccharide Biosynthesis Protein SpsA, Chain A"/>
    <property type="match status" value="1"/>
</dbReference>
<evidence type="ECO:0000313" key="1">
    <source>
        <dbReference type="EMBL" id="SDI53738.1"/>
    </source>
</evidence>